<keyword evidence="3" id="KW-1185">Reference proteome</keyword>
<organism evidence="2 3">
    <name type="scientific">Fusarium gaditjirri</name>
    <dbReference type="NCBI Taxonomy" id="282569"/>
    <lineage>
        <taxon>Eukaryota</taxon>
        <taxon>Fungi</taxon>
        <taxon>Dikarya</taxon>
        <taxon>Ascomycota</taxon>
        <taxon>Pezizomycotina</taxon>
        <taxon>Sordariomycetes</taxon>
        <taxon>Hypocreomycetidae</taxon>
        <taxon>Hypocreales</taxon>
        <taxon>Nectriaceae</taxon>
        <taxon>Fusarium</taxon>
        <taxon>Fusarium nisikadoi species complex</taxon>
    </lineage>
</organism>
<sequence length="615" mass="69271">MATNQELPVFDHSAADFTKVGPRRVHMERYFRSLGLWNADQVKVLREMSEENACTTLRSKGYLKVGQLYFEYVVDYGVWYNILGYGKASFDDHPWPVPVSAMPSKKDFSEGVSRFYQDWQLRNKSLPESQGESSKVPKSEVSTKDAATPIPLAQPTAVAETSQKPPAVVKDAVAVKYDPTIPFALQARPNVATQNVRGSSAKPIVAKETARKPSVAPVAPKTVVAKQPVPAVPAARQASKPPADHSAGIAKVGAALADITLATAAEQSVKMEKQKEKVEAEVEMAGVIEARLAEKINEAHAIFDEESKDLSKQRSEILDEKIARAKALAEANECSPDDWHYFMEDDDDEPIIPISEVIPVRHDFGVNDVKWSGPMEPNPDSLQSIWEDLHFERYNVGPIIGPFEIALPEWMDFNDLVLSDDGVSFDSIETDGLIDDDVMITWSVNDRRPISLIVGPRPTQKHDLSDKHLWLRVRTVWTKVAEWVAGVYKGRPHRLTDFLRYRQAQELMGVPFLSLDVIVPILVSAWDNISEDPEDAALEARRQREDLDLWIPQIHAILSQKWEYASKIALAWVFRDEKKARYRLQAIEYAWAVFQPTQAYEWARTVDEKIYGRSD</sequence>
<reference evidence="2" key="1">
    <citation type="journal article" date="2020" name="BMC Genomics">
        <title>Correction to: Identification and distribution of gene clusters required for synthesis of sphingolipid metabolism inhibitors in diverse species of the filamentous fungus Fusarium.</title>
        <authorList>
            <person name="Kim H.S."/>
            <person name="Lohmar J.M."/>
            <person name="Busman M."/>
            <person name="Brown D.W."/>
            <person name="Naumann T.A."/>
            <person name="Divon H.H."/>
            <person name="Lysoe E."/>
            <person name="Uhlig S."/>
            <person name="Proctor R.H."/>
        </authorList>
    </citation>
    <scope>NUCLEOTIDE SEQUENCE</scope>
    <source>
        <strain evidence="2">NRRL 45417</strain>
    </source>
</reference>
<dbReference type="OrthoDB" id="5093989at2759"/>
<proteinExistence type="predicted"/>
<dbReference type="Proteomes" id="UP000604273">
    <property type="component" value="Unassembled WGS sequence"/>
</dbReference>
<feature type="region of interest" description="Disordered" evidence="1">
    <location>
        <begin position="125"/>
        <end position="149"/>
    </location>
</feature>
<evidence type="ECO:0000256" key="1">
    <source>
        <dbReference type="SAM" id="MobiDB-lite"/>
    </source>
</evidence>
<reference evidence="2" key="2">
    <citation type="submission" date="2020-05" db="EMBL/GenBank/DDBJ databases">
        <authorList>
            <person name="Kim H.-S."/>
            <person name="Proctor R.H."/>
            <person name="Brown D.W."/>
        </authorList>
    </citation>
    <scope>NUCLEOTIDE SEQUENCE</scope>
    <source>
        <strain evidence="2">NRRL 45417</strain>
    </source>
</reference>
<dbReference type="EMBL" id="JABFAI010000410">
    <property type="protein sequence ID" value="KAF4944725.1"/>
    <property type="molecule type" value="Genomic_DNA"/>
</dbReference>
<accession>A0A8H4SSD1</accession>
<dbReference type="AlphaFoldDB" id="A0A8H4SSD1"/>
<evidence type="ECO:0000313" key="3">
    <source>
        <dbReference type="Proteomes" id="UP000604273"/>
    </source>
</evidence>
<gene>
    <name evidence="2" type="ORF">FGADI_12500</name>
</gene>
<name>A0A8H4SSD1_9HYPO</name>
<evidence type="ECO:0000313" key="2">
    <source>
        <dbReference type="EMBL" id="KAF4944725.1"/>
    </source>
</evidence>
<protein>
    <submittedName>
        <fullName evidence="2">Uncharacterized protein</fullName>
    </submittedName>
</protein>
<comment type="caution">
    <text evidence="2">The sequence shown here is derived from an EMBL/GenBank/DDBJ whole genome shotgun (WGS) entry which is preliminary data.</text>
</comment>